<proteinExistence type="predicted"/>
<name>A0A9P9ILD3_9PLEO</name>
<dbReference type="Proteomes" id="UP000700596">
    <property type="component" value="Unassembled WGS sequence"/>
</dbReference>
<feature type="domain" description="Heterokaryon incompatibility" evidence="1">
    <location>
        <begin position="228"/>
        <end position="374"/>
    </location>
</feature>
<dbReference type="AlphaFoldDB" id="A0A9P9ILD3"/>
<organism evidence="2 3">
    <name type="scientific">Dendryphion nanum</name>
    <dbReference type="NCBI Taxonomy" id="256645"/>
    <lineage>
        <taxon>Eukaryota</taxon>
        <taxon>Fungi</taxon>
        <taxon>Dikarya</taxon>
        <taxon>Ascomycota</taxon>
        <taxon>Pezizomycotina</taxon>
        <taxon>Dothideomycetes</taxon>
        <taxon>Pleosporomycetidae</taxon>
        <taxon>Pleosporales</taxon>
        <taxon>Torulaceae</taxon>
        <taxon>Dendryphion</taxon>
    </lineage>
</organism>
<keyword evidence="3" id="KW-1185">Reference proteome</keyword>
<dbReference type="InterPro" id="IPR010730">
    <property type="entry name" value="HET"/>
</dbReference>
<comment type="caution">
    <text evidence="2">The sequence shown here is derived from an EMBL/GenBank/DDBJ whole genome shotgun (WGS) entry which is preliminary data.</text>
</comment>
<accession>A0A9P9ILD3</accession>
<dbReference type="PANTHER" id="PTHR33112">
    <property type="entry name" value="DOMAIN PROTEIN, PUTATIVE-RELATED"/>
    <property type="match status" value="1"/>
</dbReference>
<evidence type="ECO:0000313" key="2">
    <source>
        <dbReference type="EMBL" id="KAH7126618.1"/>
    </source>
</evidence>
<protein>
    <submittedName>
        <fullName evidence="2">Heterokaryon incompatibility protein-domain-containing protein</fullName>
    </submittedName>
</protein>
<dbReference type="EMBL" id="JAGMWT010000006">
    <property type="protein sequence ID" value="KAH7126618.1"/>
    <property type="molecule type" value="Genomic_DNA"/>
</dbReference>
<reference evidence="2" key="1">
    <citation type="journal article" date="2021" name="Nat. Commun.">
        <title>Genetic determinants of endophytism in the Arabidopsis root mycobiome.</title>
        <authorList>
            <person name="Mesny F."/>
            <person name="Miyauchi S."/>
            <person name="Thiergart T."/>
            <person name="Pickel B."/>
            <person name="Atanasova L."/>
            <person name="Karlsson M."/>
            <person name="Huettel B."/>
            <person name="Barry K.W."/>
            <person name="Haridas S."/>
            <person name="Chen C."/>
            <person name="Bauer D."/>
            <person name="Andreopoulos W."/>
            <person name="Pangilinan J."/>
            <person name="LaButti K."/>
            <person name="Riley R."/>
            <person name="Lipzen A."/>
            <person name="Clum A."/>
            <person name="Drula E."/>
            <person name="Henrissat B."/>
            <person name="Kohler A."/>
            <person name="Grigoriev I.V."/>
            <person name="Martin F.M."/>
            <person name="Hacquard S."/>
        </authorList>
    </citation>
    <scope>NUCLEOTIDE SEQUENCE</scope>
    <source>
        <strain evidence="2">MPI-CAGE-CH-0243</strain>
    </source>
</reference>
<sequence length="692" mass="79127">MSTLLSTNSRIESDHDSFDVQENTNCCACCAGFILLTTRREKRQIRELMASARDCAMCALIYNGIDEVINHQLHTIAEKEGTMIGLRDMLQTFVLIEGYERPDSTNPKDDEGRTGINANLVVDHNLWEHFPDLSLDSIWVFFVVVSMRDKRRHRAYWSSPIPIDFQSRLTTVLDWISECNTQHGATCVHGEDIKIPAAARLMEISSQKDKITIRLVSTTDVGFVSAPYVVLSHCWGNIDPKCKTTNANVTNYLDGISLQTLPPTFSDAIMITHALGVRYLWIDSLCIIQDNREDWKKEAVKMSDIFRDAYLTISATGSSDCHGGCGIETAIEPSTVLHIRGKKEKFWVRIGKLDGIKYEFEDSALHDRAWIFQEKLLSRRIVHFCQRQLVWQCRACIESEDGLGYAHHTDTPVEMGTFSGRSRWHCLDSHLSTAENDTDSLRMIWLWWIWVSDFTDRKLTHTTDNYPALSGVVRLFEGLTKDKPVVGLWKKDLDIHLVWNVRRPYTLPAALSKSHGPSWNWMSYQHGSALITGPFLPIEKNFSFMYRAQVEVINLAWEGKEWASYPIECSLRITGKFIRIHLPMTLYEDGLHRKINNIGPGRWDTCFLDPEMADAEAATTEFHAVAMYAYKGYEMDFPQDKTSSLIEHLVVKRTDESKPAYIRIGVLHRQWSGGPEVESILAEYEDRTITLV</sequence>
<evidence type="ECO:0000313" key="3">
    <source>
        <dbReference type="Proteomes" id="UP000700596"/>
    </source>
</evidence>
<evidence type="ECO:0000259" key="1">
    <source>
        <dbReference type="Pfam" id="PF06985"/>
    </source>
</evidence>
<dbReference type="OrthoDB" id="3486565at2759"/>
<dbReference type="PANTHER" id="PTHR33112:SF16">
    <property type="entry name" value="HETEROKARYON INCOMPATIBILITY DOMAIN-CONTAINING PROTEIN"/>
    <property type="match status" value="1"/>
</dbReference>
<gene>
    <name evidence="2" type="ORF">B0J11DRAFT_485154</name>
</gene>
<dbReference type="Pfam" id="PF06985">
    <property type="entry name" value="HET"/>
    <property type="match status" value="1"/>
</dbReference>